<evidence type="ECO:0000313" key="2">
    <source>
        <dbReference type="Proteomes" id="UP001499910"/>
    </source>
</evidence>
<gene>
    <name evidence="1" type="ORF">GCM10023209_05620</name>
</gene>
<evidence type="ECO:0000313" key="1">
    <source>
        <dbReference type="EMBL" id="GAA5066724.1"/>
    </source>
</evidence>
<dbReference type="Gene3D" id="3.90.1140.10">
    <property type="entry name" value="Cyclic phosphodiesterase"/>
    <property type="match status" value="1"/>
</dbReference>
<name>A0ABP9KZ23_9RHOB</name>
<dbReference type="InterPro" id="IPR009389">
    <property type="entry name" value="DUF1045"/>
</dbReference>
<dbReference type="NCBIfam" id="TIGR03223">
    <property type="entry name" value="Phn_opern_protn"/>
    <property type="match status" value="1"/>
</dbReference>
<protein>
    <submittedName>
        <fullName evidence="1">DUF1045 domain-containing protein</fullName>
    </submittedName>
</protein>
<dbReference type="Pfam" id="PF06299">
    <property type="entry name" value="DUF1045"/>
    <property type="match status" value="1"/>
</dbReference>
<proteinExistence type="predicted"/>
<dbReference type="EMBL" id="BAABHW010000001">
    <property type="protein sequence ID" value="GAA5066724.1"/>
    <property type="molecule type" value="Genomic_DNA"/>
</dbReference>
<accession>A0ABP9KZ23</accession>
<dbReference type="RefSeq" id="WP_259546792.1">
    <property type="nucleotide sequence ID" value="NZ_BAABHW010000001.1"/>
</dbReference>
<reference evidence="2" key="1">
    <citation type="journal article" date="2019" name="Int. J. Syst. Evol. Microbiol.">
        <title>The Global Catalogue of Microorganisms (GCM) 10K type strain sequencing project: providing services to taxonomists for standard genome sequencing and annotation.</title>
        <authorList>
            <consortium name="The Broad Institute Genomics Platform"/>
            <consortium name="The Broad Institute Genome Sequencing Center for Infectious Disease"/>
            <person name="Wu L."/>
            <person name="Ma J."/>
        </authorList>
    </citation>
    <scope>NUCLEOTIDE SEQUENCE [LARGE SCALE GENOMIC DNA]</scope>
    <source>
        <strain evidence="2">JCM 18015</strain>
    </source>
</reference>
<sequence>MDRFKRYGIYAVPEGALYRAGAEWLGWDSVAGKAVAQPQVPGLPAAPEGLTATPRKYGFHGTIKPPFRLADADQAEDLDAATRAFCAMRAPVVIDRLEVRRLGGFVAIVPAAPSATLSDLAAATVEALDGFRAPATEAELEKRRKSGLSVRQEQNLLRWGYPYVMEEFRFHMTLTGKLSGADAEATRDALSAQFAPALPEPFVIDSLCLMGEDDQGMFHLVQRYTFSG</sequence>
<dbReference type="Proteomes" id="UP001499910">
    <property type="component" value="Unassembled WGS sequence"/>
</dbReference>
<keyword evidence="2" id="KW-1185">Reference proteome</keyword>
<dbReference type="PIRSF" id="PIRSF033328">
    <property type="entry name" value="Phest_Mll4975"/>
    <property type="match status" value="1"/>
</dbReference>
<organism evidence="1 2">
    <name type="scientific">[Roseibacterium] beibuensis</name>
    <dbReference type="NCBI Taxonomy" id="1193142"/>
    <lineage>
        <taxon>Bacteria</taxon>
        <taxon>Pseudomonadati</taxon>
        <taxon>Pseudomonadota</taxon>
        <taxon>Alphaproteobacteria</taxon>
        <taxon>Rhodobacterales</taxon>
        <taxon>Roseobacteraceae</taxon>
        <taxon>Roseicyclus</taxon>
    </lineage>
</organism>
<comment type="caution">
    <text evidence="1">The sequence shown here is derived from an EMBL/GenBank/DDBJ whole genome shotgun (WGS) entry which is preliminary data.</text>
</comment>